<keyword evidence="1" id="KW-1133">Transmembrane helix</keyword>
<keyword evidence="1" id="KW-0472">Membrane</keyword>
<evidence type="ECO:0000256" key="1">
    <source>
        <dbReference type="SAM" id="Phobius"/>
    </source>
</evidence>
<organism evidence="2 3">
    <name type="scientific">Ruminococcus difficilis</name>
    <dbReference type="NCBI Taxonomy" id="2763069"/>
    <lineage>
        <taxon>Bacteria</taxon>
        <taxon>Bacillati</taxon>
        <taxon>Bacillota</taxon>
        <taxon>Clostridia</taxon>
        <taxon>Eubacteriales</taxon>
        <taxon>Oscillospiraceae</taxon>
        <taxon>Ruminococcus</taxon>
    </lineage>
</organism>
<sequence>MNENMNETKNNTIFHNLKFQNTIRILTAFSFLLFAAYQTFLSFMIDVNRVGRLIGVAIYFLISLASFLVFSDTYAVRTLRSILLVSGFLGLVVTRLFNAPVIIDFLNTGGTPGKMYFAVFLMSQLATIMLTIGYLILKTNRKPNATRTPVTVMMVIVIILFIVSLILEVVLILKYHMLIDLGVRLTLLGRVLFCGGFAGTALGLILPAPKIEEKPRMGHYVYSDSNKDEIDLVL</sequence>
<dbReference type="Proteomes" id="UP000633365">
    <property type="component" value="Unassembled WGS sequence"/>
</dbReference>
<evidence type="ECO:0000313" key="3">
    <source>
        <dbReference type="Proteomes" id="UP000633365"/>
    </source>
</evidence>
<comment type="caution">
    <text evidence="2">The sequence shown here is derived from an EMBL/GenBank/DDBJ whole genome shotgun (WGS) entry which is preliminary data.</text>
</comment>
<keyword evidence="1" id="KW-0812">Transmembrane</keyword>
<protein>
    <submittedName>
        <fullName evidence="2">Uncharacterized protein</fullName>
    </submittedName>
</protein>
<proteinExistence type="predicted"/>
<feature type="transmembrane region" description="Helical" evidence="1">
    <location>
        <begin position="51"/>
        <end position="70"/>
    </location>
</feature>
<feature type="transmembrane region" description="Helical" evidence="1">
    <location>
        <begin position="21"/>
        <end position="45"/>
    </location>
</feature>
<gene>
    <name evidence="2" type="ORF">JKK62_11585</name>
</gene>
<feature type="transmembrane region" description="Helical" evidence="1">
    <location>
        <begin position="115"/>
        <end position="137"/>
    </location>
</feature>
<feature type="transmembrane region" description="Helical" evidence="1">
    <location>
        <begin position="82"/>
        <end position="103"/>
    </location>
</feature>
<evidence type="ECO:0000313" key="2">
    <source>
        <dbReference type="EMBL" id="MBK6089272.1"/>
    </source>
</evidence>
<feature type="transmembrane region" description="Helical" evidence="1">
    <location>
        <begin position="187"/>
        <end position="208"/>
    </location>
</feature>
<feature type="transmembrane region" description="Helical" evidence="1">
    <location>
        <begin position="149"/>
        <end position="175"/>
    </location>
</feature>
<dbReference type="RefSeq" id="WP_201428027.1">
    <property type="nucleotide sequence ID" value="NZ_JAEQMG010000122.1"/>
</dbReference>
<dbReference type="EMBL" id="JAEQMG010000122">
    <property type="protein sequence ID" value="MBK6089272.1"/>
    <property type="molecule type" value="Genomic_DNA"/>
</dbReference>
<name>A0A934WSS6_9FIRM</name>
<keyword evidence="3" id="KW-1185">Reference proteome</keyword>
<accession>A0A934WSS6</accession>
<dbReference type="AlphaFoldDB" id="A0A934WSS6"/>
<reference evidence="2" key="1">
    <citation type="submission" date="2021-01" db="EMBL/GenBank/DDBJ databases">
        <title>Genome public.</title>
        <authorList>
            <person name="Liu C."/>
            <person name="Sun Q."/>
        </authorList>
    </citation>
    <scope>NUCLEOTIDE SEQUENCE</scope>
    <source>
        <strain evidence="2">M6</strain>
    </source>
</reference>